<sequence>MGSIKGVGDFERVRAVSIEIELFGRRCRVMSIEALIRAKEAIGRDKDMIAVKELRAIAEKQRQT</sequence>
<gene>
    <name evidence="1" type="ORF">GCM10011487_05900</name>
</gene>
<accession>A0A829Y5W3</accession>
<dbReference type="RefSeq" id="WP_161810468.1">
    <property type="nucleotide sequence ID" value="NZ_BLJN01000001.1"/>
</dbReference>
<dbReference type="Proteomes" id="UP000445000">
    <property type="component" value="Unassembled WGS sequence"/>
</dbReference>
<evidence type="ECO:0000313" key="2">
    <source>
        <dbReference type="Proteomes" id="UP000445000"/>
    </source>
</evidence>
<organism evidence="1 2">
    <name type="scientific">Steroidobacter agaridevorans</name>
    <dbReference type="NCBI Taxonomy" id="2695856"/>
    <lineage>
        <taxon>Bacteria</taxon>
        <taxon>Pseudomonadati</taxon>
        <taxon>Pseudomonadota</taxon>
        <taxon>Gammaproteobacteria</taxon>
        <taxon>Steroidobacterales</taxon>
        <taxon>Steroidobacteraceae</taxon>
        <taxon>Steroidobacter</taxon>
    </lineage>
</organism>
<evidence type="ECO:0000313" key="1">
    <source>
        <dbReference type="EMBL" id="GFE78590.1"/>
    </source>
</evidence>
<dbReference type="EMBL" id="BLJN01000001">
    <property type="protein sequence ID" value="GFE78590.1"/>
    <property type="molecule type" value="Genomic_DNA"/>
</dbReference>
<protein>
    <submittedName>
        <fullName evidence="1">Uncharacterized protein</fullName>
    </submittedName>
</protein>
<name>A0A829Y5W3_9GAMM</name>
<proteinExistence type="predicted"/>
<comment type="caution">
    <text evidence="1">The sequence shown here is derived from an EMBL/GenBank/DDBJ whole genome shotgun (WGS) entry which is preliminary data.</text>
</comment>
<reference evidence="2" key="1">
    <citation type="submission" date="2020-01" db="EMBL/GenBank/DDBJ databases">
        <title>'Steroidobacter agaridevorans' sp. nov., agar-degrading bacteria isolated from rhizosphere soils.</title>
        <authorList>
            <person name="Ikenaga M."/>
            <person name="Kataoka M."/>
            <person name="Murouchi A."/>
            <person name="Katsuragi S."/>
            <person name="Sakai M."/>
        </authorList>
    </citation>
    <scope>NUCLEOTIDE SEQUENCE [LARGE SCALE GENOMIC DNA]</scope>
    <source>
        <strain evidence="2">YU21-B</strain>
    </source>
</reference>
<dbReference type="AlphaFoldDB" id="A0A829Y5W3"/>
<keyword evidence="2" id="KW-1185">Reference proteome</keyword>